<dbReference type="PANTHER" id="PTHR33370">
    <property type="entry name" value="TRANSLATION INITIATION FACTOR IF-1, CHLOROPLASTIC"/>
    <property type="match status" value="1"/>
</dbReference>
<dbReference type="NCBIfam" id="TIGR00008">
    <property type="entry name" value="infA"/>
    <property type="match status" value="1"/>
</dbReference>
<dbReference type="PROSITE" id="PS50832">
    <property type="entry name" value="S1_IF1_TYPE"/>
    <property type="match status" value="1"/>
</dbReference>
<protein>
    <recommendedName>
        <fullName evidence="4">Translation initiation factor IF-1</fullName>
    </recommendedName>
</protein>
<name>A0A2H0R6N1_9BACT</name>
<evidence type="ECO:0000259" key="6">
    <source>
        <dbReference type="PROSITE" id="PS50832"/>
    </source>
</evidence>
<evidence type="ECO:0000256" key="5">
    <source>
        <dbReference type="PROSITE-ProRule" id="PRU00181"/>
    </source>
</evidence>
<dbReference type="GO" id="GO:0043022">
    <property type="term" value="F:ribosome binding"/>
    <property type="evidence" value="ECO:0007669"/>
    <property type="project" value="TreeGrafter"/>
</dbReference>
<proteinExistence type="inferred from homology"/>
<dbReference type="GO" id="GO:0005829">
    <property type="term" value="C:cytosol"/>
    <property type="evidence" value="ECO:0007669"/>
    <property type="project" value="TreeGrafter"/>
</dbReference>
<evidence type="ECO:0000256" key="3">
    <source>
        <dbReference type="ARBA" id="ARBA00022917"/>
    </source>
</evidence>
<dbReference type="InterPro" id="IPR006196">
    <property type="entry name" value="RNA-binding_domain_S1_IF1"/>
</dbReference>
<comment type="caution">
    <text evidence="7">The sequence shown here is derived from an EMBL/GenBank/DDBJ whole genome shotgun (WGS) entry which is preliminary data.</text>
</comment>
<feature type="domain" description="S1-like" evidence="6">
    <location>
        <begin position="1"/>
        <end position="71"/>
    </location>
</feature>
<dbReference type="CDD" id="cd04451">
    <property type="entry name" value="S1_IF1"/>
    <property type="match status" value="1"/>
</dbReference>
<dbReference type="GO" id="GO:0003723">
    <property type="term" value="F:RNA binding"/>
    <property type="evidence" value="ECO:0007669"/>
    <property type="project" value="InterPro"/>
</dbReference>
<dbReference type="Proteomes" id="UP000230232">
    <property type="component" value="Unassembled WGS sequence"/>
</dbReference>
<dbReference type="Pfam" id="PF01176">
    <property type="entry name" value="eIF-1a"/>
    <property type="match status" value="1"/>
</dbReference>
<evidence type="ECO:0000313" key="7">
    <source>
        <dbReference type="EMBL" id="PIR41485.1"/>
    </source>
</evidence>
<keyword evidence="2 5" id="KW-0396">Initiation factor</keyword>
<dbReference type="InterPro" id="IPR012340">
    <property type="entry name" value="NA-bd_OB-fold"/>
</dbReference>
<sequence length="71" mass="8070">MSEKNNKERVEGVVTKTLPDTKFIVELEGGKEILAYLSGKMRLNYIKVLTGDTVQLELSPDQTKGRIVYRK</sequence>
<dbReference type="EMBL" id="PCXO01000005">
    <property type="protein sequence ID" value="PIR41485.1"/>
    <property type="molecule type" value="Genomic_DNA"/>
</dbReference>
<dbReference type="GO" id="GO:0003743">
    <property type="term" value="F:translation initiation factor activity"/>
    <property type="evidence" value="ECO:0007669"/>
    <property type="project" value="UniProtKB-UniRule"/>
</dbReference>
<dbReference type="AlphaFoldDB" id="A0A2H0R6N1"/>
<dbReference type="PANTHER" id="PTHR33370:SF1">
    <property type="entry name" value="TRANSLATION INITIATION FACTOR IF-1, CHLOROPLASTIC"/>
    <property type="match status" value="1"/>
</dbReference>
<organism evidence="7 8">
    <name type="scientific">Candidatus Yanofskybacteria bacterium CG10_big_fil_rev_8_21_14_0_10_46_23</name>
    <dbReference type="NCBI Taxonomy" id="1975098"/>
    <lineage>
        <taxon>Bacteria</taxon>
        <taxon>Candidatus Yanofskyibacteriota</taxon>
    </lineage>
</organism>
<dbReference type="FunFam" id="2.40.50.140:FF:000002">
    <property type="entry name" value="Translation initiation factor IF-1"/>
    <property type="match status" value="1"/>
</dbReference>
<evidence type="ECO:0000256" key="2">
    <source>
        <dbReference type="ARBA" id="ARBA00022540"/>
    </source>
</evidence>
<evidence type="ECO:0000256" key="1">
    <source>
        <dbReference type="ARBA" id="ARBA00010939"/>
    </source>
</evidence>
<reference evidence="7 8" key="1">
    <citation type="submission" date="2017-09" db="EMBL/GenBank/DDBJ databases">
        <title>Depth-based differentiation of microbial function through sediment-hosted aquifers and enrichment of novel symbionts in the deep terrestrial subsurface.</title>
        <authorList>
            <person name="Probst A.J."/>
            <person name="Ladd B."/>
            <person name="Jarett J.K."/>
            <person name="Geller-Mcgrath D.E."/>
            <person name="Sieber C.M."/>
            <person name="Emerson J.B."/>
            <person name="Anantharaman K."/>
            <person name="Thomas B.C."/>
            <person name="Malmstrom R."/>
            <person name="Stieglmeier M."/>
            <person name="Klingl A."/>
            <person name="Woyke T."/>
            <person name="Ryan C.M."/>
            <person name="Banfield J.F."/>
        </authorList>
    </citation>
    <scope>NUCLEOTIDE SEQUENCE [LARGE SCALE GENOMIC DNA]</scope>
    <source>
        <strain evidence="7">CG10_big_fil_rev_8_21_14_0_10_46_23</strain>
    </source>
</reference>
<gene>
    <name evidence="7" type="ORF">COV31_01280</name>
</gene>
<dbReference type="SUPFAM" id="SSF50249">
    <property type="entry name" value="Nucleic acid-binding proteins"/>
    <property type="match status" value="1"/>
</dbReference>
<comment type="similarity">
    <text evidence="1">Belongs to the IF-1 family.</text>
</comment>
<evidence type="ECO:0000313" key="8">
    <source>
        <dbReference type="Proteomes" id="UP000230232"/>
    </source>
</evidence>
<evidence type="ECO:0000256" key="4">
    <source>
        <dbReference type="NCBIfam" id="TIGR00008"/>
    </source>
</evidence>
<keyword evidence="3 5" id="KW-0648">Protein biosynthesis</keyword>
<accession>A0A2H0R6N1</accession>
<dbReference type="Gene3D" id="2.40.50.140">
    <property type="entry name" value="Nucleic acid-binding proteins"/>
    <property type="match status" value="1"/>
</dbReference>
<dbReference type="InterPro" id="IPR004368">
    <property type="entry name" value="TIF_IF1"/>
</dbReference>